<organism evidence="1 2">
    <name type="scientific">Alligator mississippiensis</name>
    <name type="common">American alligator</name>
    <dbReference type="NCBI Taxonomy" id="8496"/>
    <lineage>
        <taxon>Eukaryota</taxon>
        <taxon>Metazoa</taxon>
        <taxon>Chordata</taxon>
        <taxon>Craniata</taxon>
        <taxon>Vertebrata</taxon>
        <taxon>Euteleostomi</taxon>
        <taxon>Archelosauria</taxon>
        <taxon>Archosauria</taxon>
        <taxon>Crocodylia</taxon>
        <taxon>Alligatoridae</taxon>
        <taxon>Alligatorinae</taxon>
        <taxon>Alligator</taxon>
    </lineage>
</organism>
<accession>A0A151P8H0</accession>
<protein>
    <submittedName>
        <fullName evidence="1">Uncharacterized protein</fullName>
    </submittedName>
</protein>
<evidence type="ECO:0000313" key="2">
    <source>
        <dbReference type="Proteomes" id="UP000050525"/>
    </source>
</evidence>
<reference evidence="1 2" key="1">
    <citation type="journal article" date="2012" name="Genome Biol.">
        <title>Sequencing three crocodilian genomes to illuminate the evolution of archosaurs and amniotes.</title>
        <authorList>
            <person name="St John J.A."/>
            <person name="Braun E.L."/>
            <person name="Isberg S.R."/>
            <person name="Miles L.G."/>
            <person name="Chong A.Y."/>
            <person name="Gongora J."/>
            <person name="Dalzell P."/>
            <person name="Moran C."/>
            <person name="Bed'hom B."/>
            <person name="Abzhanov A."/>
            <person name="Burgess S.C."/>
            <person name="Cooksey A.M."/>
            <person name="Castoe T.A."/>
            <person name="Crawford N.G."/>
            <person name="Densmore L.D."/>
            <person name="Drew J.C."/>
            <person name="Edwards S.V."/>
            <person name="Faircloth B.C."/>
            <person name="Fujita M.K."/>
            <person name="Greenwold M.J."/>
            <person name="Hoffmann F.G."/>
            <person name="Howard J.M."/>
            <person name="Iguchi T."/>
            <person name="Janes D.E."/>
            <person name="Khan S.Y."/>
            <person name="Kohno S."/>
            <person name="de Koning A.J."/>
            <person name="Lance S.L."/>
            <person name="McCarthy F.M."/>
            <person name="McCormack J.E."/>
            <person name="Merchant M.E."/>
            <person name="Peterson D.G."/>
            <person name="Pollock D.D."/>
            <person name="Pourmand N."/>
            <person name="Raney B.J."/>
            <person name="Roessler K.A."/>
            <person name="Sanford J.R."/>
            <person name="Sawyer R.H."/>
            <person name="Schmidt C.J."/>
            <person name="Triplett E.W."/>
            <person name="Tuberville T.D."/>
            <person name="Venegas-Anaya M."/>
            <person name="Howard J.T."/>
            <person name="Jarvis E.D."/>
            <person name="Guillette L.J.Jr."/>
            <person name="Glenn T.C."/>
            <person name="Green R.E."/>
            <person name="Ray D.A."/>
        </authorList>
    </citation>
    <scope>NUCLEOTIDE SEQUENCE [LARGE SCALE GENOMIC DNA]</scope>
    <source>
        <strain evidence="1">KSC_2009_1</strain>
    </source>
</reference>
<dbReference type="EMBL" id="AKHW03000635">
    <property type="protein sequence ID" value="KYO45025.1"/>
    <property type="molecule type" value="Genomic_DNA"/>
</dbReference>
<gene>
    <name evidence="1" type="ORF">Y1Q_0007336</name>
</gene>
<dbReference type="AlphaFoldDB" id="A0A151P8H0"/>
<name>A0A151P8H0_ALLMI</name>
<dbReference type="Proteomes" id="UP000050525">
    <property type="component" value="Unassembled WGS sequence"/>
</dbReference>
<proteinExistence type="predicted"/>
<keyword evidence="2" id="KW-1185">Reference proteome</keyword>
<sequence>MLKWGAVKLRNARLERGHCDALHKLHLYNCSHSIASCMLLGPTDGPASGYGGEAAGPSEDAGSGMLSPSNGVLWLHQLYQRYLQGGTLFLQQLVEVTKEQEKQAQA</sequence>
<evidence type="ECO:0000313" key="1">
    <source>
        <dbReference type="EMBL" id="KYO45025.1"/>
    </source>
</evidence>
<comment type="caution">
    <text evidence="1">The sequence shown here is derived from an EMBL/GenBank/DDBJ whole genome shotgun (WGS) entry which is preliminary data.</text>
</comment>